<feature type="domain" description="Peptidase M28" evidence="1">
    <location>
        <begin position="232"/>
        <end position="434"/>
    </location>
</feature>
<dbReference type="PANTHER" id="PTHR10404">
    <property type="entry name" value="N-ACETYLATED-ALPHA-LINKED ACIDIC DIPEPTIDASE"/>
    <property type="match status" value="1"/>
</dbReference>
<dbReference type="SUPFAM" id="SSF53187">
    <property type="entry name" value="Zn-dependent exopeptidases"/>
    <property type="match status" value="1"/>
</dbReference>
<comment type="caution">
    <text evidence="2">The sequence shown here is derived from an EMBL/GenBank/DDBJ whole genome shotgun (WGS) entry which is preliminary data.</text>
</comment>
<evidence type="ECO:0000313" key="3">
    <source>
        <dbReference type="Proteomes" id="UP000319353"/>
    </source>
</evidence>
<dbReference type="PANTHER" id="PTHR10404:SF46">
    <property type="entry name" value="VACUOLAR PROTEIN SORTING-ASSOCIATED PROTEIN 70"/>
    <property type="match status" value="1"/>
</dbReference>
<dbReference type="Gene3D" id="3.40.630.10">
    <property type="entry name" value="Zn peptidases"/>
    <property type="match status" value="1"/>
</dbReference>
<sequence>MAESGCWVEERTMTLSLDHDTTRVAESVSTDRLMEDTREIARWVRLSGSPEERRAFAYIERRLRDAGLRTQLLEHDALISLPVSAALRMIEPDADEIPCITHRFAVSTPPGGITAETIHVGESAPTAEMVRGRLAIADGLATPGRVAQLQSAGAVGVVFLNRDPLVHEMIVSTIWGSPTPLQMGQLPSVPVVSTAGEAAARVRARLAGRRPGRAQITAVVQTEWRRLPLLTADLDGTSDDTFVLLAGHVDSWHYGAMDNGGANAVMMEVGRLLAQTQLSRGFRLAFWSGHSHGRYAGSTWYVDSHWEELDARCAAHLYIDSVGGRGATKLDAGYCMPETREVGVQVIGALTGQQYRGTRVGRSGDQSFLGIGIPSLFMSLSEHPADGPQASRDFAATGIAAGGGLGWWWHTPEDTVDKLDPAALTRDARVYAAAVHILCAAPVLPLDYGATAAEIVTSLRALQQRLGDRFDVSDCLREAERLLAAAGQFTKDAKSQSGDMKNASVVNRTLMQLGRILIPVLYTRVGRFDHDAAMAIPALPPLLEAGQLADVDPESDEAKALRVAAVRGRNRLVQALREARQLIERTGT</sequence>
<dbReference type="InterPro" id="IPR039373">
    <property type="entry name" value="Peptidase_M28B"/>
</dbReference>
<accession>A0A537KTI0</accession>
<organism evidence="2 3">
    <name type="scientific">Candidatus Segetimicrobium genomatis</name>
    <dbReference type="NCBI Taxonomy" id="2569760"/>
    <lineage>
        <taxon>Bacteria</taxon>
        <taxon>Bacillati</taxon>
        <taxon>Candidatus Sysuimicrobiota</taxon>
        <taxon>Candidatus Sysuimicrobiia</taxon>
        <taxon>Candidatus Sysuimicrobiales</taxon>
        <taxon>Candidatus Segetimicrobiaceae</taxon>
        <taxon>Candidatus Segetimicrobium</taxon>
    </lineage>
</organism>
<dbReference type="Gene3D" id="3.50.30.30">
    <property type="match status" value="1"/>
</dbReference>
<dbReference type="EMBL" id="VBAL01000145">
    <property type="protein sequence ID" value="TMI99042.1"/>
    <property type="molecule type" value="Genomic_DNA"/>
</dbReference>
<evidence type="ECO:0000259" key="1">
    <source>
        <dbReference type="Pfam" id="PF04389"/>
    </source>
</evidence>
<dbReference type="Proteomes" id="UP000319353">
    <property type="component" value="Unassembled WGS sequence"/>
</dbReference>
<dbReference type="InterPro" id="IPR007484">
    <property type="entry name" value="Peptidase_M28"/>
</dbReference>
<reference evidence="2 3" key="1">
    <citation type="journal article" date="2019" name="Nat. Microbiol.">
        <title>Mediterranean grassland soil C-N compound turnover is dependent on rainfall and depth, and is mediated by genomically divergent microorganisms.</title>
        <authorList>
            <person name="Diamond S."/>
            <person name="Andeer P.F."/>
            <person name="Li Z."/>
            <person name="Crits-Christoph A."/>
            <person name="Burstein D."/>
            <person name="Anantharaman K."/>
            <person name="Lane K.R."/>
            <person name="Thomas B.C."/>
            <person name="Pan C."/>
            <person name="Northen T.R."/>
            <person name="Banfield J.F."/>
        </authorList>
    </citation>
    <scope>NUCLEOTIDE SEQUENCE [LARGE SCALE GENOMIC DNA]</scope>
    <source>
        <strain evidence="2">NP_4</strain>
    </source>
</reference>
<gene>
    <name evidence="2" type="ORF">E6H01_11520</name>
</gene>
<name>A0A537KTI0_9BACT</name>
<dbReference type="AlphaFoldDB" id="A0A537KTI0"/>
<protein>
    <submittedName>
        <fullName evidence="2">Zn-dependent exopeptidase M28</fullName>
    </submittedName>
</protein>
<proteinExistence type="predicted"/>
<dbReference type="Pfam" id="PF04389">
    <property type="entry name" value="Peptidase_M28"/>
    <property type="match status" value="1"/>
</dbReference>
<evidence type="ECO:0000313" key="2">
    <source>
        <dbReference type="EMBL" id="TMI99042.1"/>
    </source>
</evidence>
<dbReference type="GO" id="GO:0004180">
    <property type="term" value="F:carboxypeptidase activity"/>
    <property type="evidence" value="ECO:0007669"/>
    <property type="project" value="TreeGrafter"/>
</dbReference>